<protein>
    <submittedName>
        <fullName evidence="1">Uncharacterized protein</fullName>
    </submittedName>
</protein>
<gene>
    <name evidence="1" type="ORF">AVDCRST_MAG88-581</name>
</gene>
<name>A0A6J4UEH9_9BACT</name>
<organism evidence="1">
    <name type="scientific">uncultured Thermomicrobiales bacterium</name>
    <dbReference type="NCBI Taxonomy" id="1645740"/>
    <lineage>
        <taxon>Bacteria</taxon>
        <taxon>Pseudomonadati</taxon>
        <taxon>Thermomicrobiota</taxon>
        <taxon>Thermomicrobia</taxon>
        <taxon>Thermomicrobiales</taxon>
        <taxon>environmental samples</taxon>
    </lineage>
</organism>
<accession>A0A6J4UEH9</accession>
<sequence length="55" mass="5770">MARFNSARPVRTRPAVAVKNAPLSRSELVALRLVFSKPSRPGALVLVAGSGLGRA</sequence>
<proteinExistence type="predicted"/>
<evidence type="ECO:0000313" key="1">
    <source>
        <dbReference type="EMBL" id="CAA9548344.1"/>
    </source>
</evidence>
<dbReference type="AlphaFoldDB" id="A0A6J4UEH9"/>
<reference evidence="1" key="1">
    <citation type="submission" date="2020-02" db="EMBL/GenBank/DDBJ databases">
        <authorList>
            <person name="Meier V. D."/>
        </authorList>
    </citation>
    <scope>NUCLEOTIDE SEQUENCE</scope>
    <source>
        <strain evidence="1">AVDCRST_MAG88</strain>
    </source>
</reference>
<dbReference type="EMBL" id="CADCWM010000195">
    <property type="protein sequence ID" value="CAA9548344.1"/>
    <property type="molecule type" value="Genomic_DNA"/>
</dbReference>